<evidence type="ECO:0000313" key="2">
    <source>
        <dbReference type="EMBL" id="AQP52280.1"/>
    </source>
</evidence>
<dbReference type="Proteomes" id="UP000188235">
    <property type="component" value="Chromosome"/>
</dbReference>
<accession>A0A1Q2D1D0</accession>
<sequence>MSEIQDILNQLPIDQLAQQVGASPDEVESAVRQAVPALLMGMDANAQDPAGANSLLGALGQHSPGLIADGVDVSQIDQADGEKITANIFGSNEDAVISQLGSAGGADGDLIKKLLPILAPIVMAWLAGKLMKVDQGQGQPTRTPSSSGGGILGQILGEVLDGGGAVAEPQTTQTQSTQPQFKEGTAPQADSGTPQMKFPDQAEQTQPTTQSNDGGLGGGLGGALGGGGGILGQILGGLLGGGKR</sequence>
<feature type="region of interest" description="Disordered" evidence="1">
    <location>
        <begin position="165"/>
        <end position="220"/>
    </location>
</feature>
<dbReference type="STRING" id="399497.BW733_17075"/>
<evidence type="ECO:0000313" key="3">
    <source>
        <dbReference type="Proteomes" id="UP000188235"/>
    </source>
</evidence>
<dbReference type="KEGG" id="tfa:BW733_17075"/>
<feature type="compositionally biased region" description="Polar residues" evidence="1">
    <location>
        <begin position="202"/>
        <end position="213"/>
    </location>
</feature>
<reference evidence="2 3" key="1">
    <citation type="journal article" date="2008" name="Int. J. Syst. Evol. Microbiol.">
        <title>Tessaracoccus flavescens sp. nov., isolated from marine sediment.</title>
        <authorList>
            <person name="Lee D.W."/>
            <person name="Lee S.D."/>
        </authorList>
    </citation>
    <scope>NUCLEOTIDE SEQUENCE [LARGE SCALE GENOMIC DNA]</scope>
    <source>
        <strain evidence="2 3">SST-39T</strain>
    </source>
</reference>
<proteinExistence type="predicted"/>
<feature type="compositionally biased region" description="Low complexity" evidence="1">
    <location>
        <begin position="169"/>
        <end position="180"/>
    </location>
</feature>
<evidence type="ECO:0008006" key="4">
    <source>
        <dbReference type="Google" id="ProtNLM"/>
    </source>
</evidence>
<dbReference type="RefSeq" id="WP_077352377.1">
    <property type="nucleotide sequence ID" value="NZ_CP019607.1"/>
</dbReference>
<dbReference type="InterPro" id="IPR009282">
    <property type="entry name" value="DUF937"/>
</dbReference>
<dbReference type="AlphaFoldDB" id="A0A1Q2D1D0"/>
<dbReference type="Pfam" id="PF06078">
    <property type="entry name" value="DUF937"/>
    <property type="match status" value="1"/>
</dbReference>
<keyword evidence="3" id="KW-1185">Reference proteome</keyword>
<dbReference type="OrthoDB" id="3577641at2"/>
<organism evidence="2 3">
    <name type="scientific">Tessaracoccus flavescens</name>
    <dbReference type="NCBI Taxonomy" id="399497"/>
    <lineage>
        <taxon>Bacteria</taxon>
        <taxon>Bacillati</taxon>
        <taxon>Actinomycetota</taxon>
        <taxon>Actinomycetes</taxon>
        <taxon>Propionibacteriales</taxon>
        <taxon>Propionibacteriaceae</taxon>
        <taxon>Tessaracoccus</taxon>
    </lineage>
</organism>
<evidence type="ECO:0000256" key="1">
    <source>
        <dbReference type="SAM" id="MobiDB-lite"/>
    </source>
</evidence>
<name>A0A1Q2D1D0_9ACTN</name>
<dbReference type="EMBL" id="CP019607">
    <property type="protein sequence ID" value="AQP52280.1"/>
    <property type="molecule type" value="Genomic_DNA"/>
</dbReference>
<protein>
    <recommendedName>
        <fullName evidence="4">DUF937 domain-containing protein</fullName>
    </recommendedName>
</protein>
<gene>
    <name evidence="2" type="ORF">BW733_17075</name>
</gene>